<evidence type="ECO:0000259" key="5">
    <source>
        <dbReference type="PROSITE" id="PS51379"/>
    </source>
</evidence>
<sequence length="94" mass="10764">MSEWRGIPREEIPWFPTVDAEKCIGCRECVNFCRNNVLTFDESTGKTVVVNPYNCVVECRTCSRLCPVDAINFPDEMEFTALVKKLLNNRSINS</sequence>
<feature type="domain" description="4Fe-4S ferredoxin-type" evidence="5">
    <location>
        <begin position="46"/>
        <end position="76"/>
    </location>
</feature>
<evidence type="ECO:0000313" key="6">
    <source>
        <dbReference type="EMBL" id="ACD94903.1"/>
    </source>
</evidence>
<evidence type="ECO:0000256" key="3">
    <source>
        <dbReference type="ARBA" id="ARBA00023004"/>
    </source>
</evidence>
<dbReference type="HOGENOM" id="CLU_156996_1_0_7"/>
<dbReference type="GO" id="GO:0046872">
    <property type="term" value="F:metal ion binding"/>
    <property type="evidence" value="ECO:0007669"/>
    <property type="project" value="UniProtKB-KW"/>
</dbReference>
<dbReference type="EMBL" id="CP001089">
    <property type="protein sequence ID" value="ACD94903.1"/>
    <property type="molecule type" value="Genomic_DNA"/>
</dbReference>
<dbReference type="PANTHER" id="PTHR43687:SF2">
    <property type="entry name" value="FERREDOXIN 3"/>
    <property type="match status" value="1"/>
</dbReference>
<dbReference type="RefSeq" id="WP_012469252.1">
    <property type="nucleotide sequence ID" value="NC_010814.1"/>
</dbReference>
<evidence type="ECO:0000256" key="2">
    <source>
        <dbReference type="ARBA" id="ARBA00022723"/>
    </source>
</evidence>
<evidence type="ECO:0000256" key="4">
    <source>
        <dbReference type="ARBA" id="ARBA00023014"/>
    </source>
</evidence>
<accession>B3E723</accession>
<feature type="domain" description="4Fe-4S ferredoxin-type" evidence="5">
    <location>
        <begin position="14"/>
        <end position="43"/>
    </location>
</feature>
<dbReference type="AlphaFoldDB" id="B3E723"/>
<dbReference type="PANTHER" id="PTHR43687">
    <property type="entry name" value="ADENYLYLSULFATE REDUCTASE, BETA SUBUNIT"/>
    <property type="match status" value="1"/>
</dbReference>
<dbReference type="InterPro" id="IPR017896">
    <property type="entry name" value="4Fe4S_Fe-S-bd"/>
</dbReference>
<dbReference type="eggNOG" id="COG1146">
    <property type="taxonomic scope" value="Bacteria"/>
</dbReference>
<dbReference type="InterPro" id="IPR050572">
    <property type="entry name" value="Fe-S_Ferredoxin"/>
</dbReference>
<dbReference type="GO" id="GO:0051539">
    <property type="term" value="F:4 iron, 4 sulfur cluster binding"/>
    <property type="evidence" value="ECO:0007669"/>
    <property type="project" value="UniProtKB-KW"/>
</dbReference>
<dbReference type="Proteomes" id="UP000002420">
    <property type="component" value="Chromosome"/>
</dbReference>
<keyword evidence="2" id="KW-0479">Metal-binding</keyword>
<evidence type="ECO:0000313" key="7">
    <source>
        <dbReference type="Proteomes" id="UP000002420"/>
    </source>
</evidence>
<dbReference type="Gene3D" id="3.30.70.20">
    <property type="match status" value="1"/>
</dbReference>
<dbReference type="Pfam" id="PF12838">
    <property type="entry name" value="Fer4_7"/>
    <property type="match status" value="1"/>
</dbReference>
<dbReference type="STRING" id="398767.Glov_1181"/>
<dbReference type="OrthoDB" id="9778602at2"/>
<dbReference type="SUPFAM" id="SSF54862">
    <property type="entry name" value="4Fe-4S ferredoxins"/>
    <property type="match status" value="1"/>
</dbReference>
<keyword evidence="7" id="KW-1185">Reference proteome</keyword>
<dbReference type="PROSITE" id="PS51379">
    <property type="entry name" value="4FE4S_FER_2"/>
    <property type="match status" value="2"/>
</dbReference>
<keyword evidence="3" id="KW-0408">Iron</keyword>
<name>B3E723_TRIL1</name>
<keyword evidence="4" id="KW-0411">Iron-sulfur</keyword>
<evidence type="ECO:0000256" key="1">
    <source>
        <dbReference type="ARBA" id="ARBA00022485"/>
    </source>
</evidence>
<keyword evidence="1" id="KW-0004">4Fe-4S</keyword>
<proteinExistence type="predicted"/>
<gene>
    <name evidence="6" type="ordered locus">Glov_1181</name>
</gene>
<dbReference type="KEGG" id="glo:Glov_1181"/>
<organism evidence="6 7">
    <name type="scientific">Trichlorobacter lovleyi (strain ATCC BAA-1151 / DSM 17278 / SZ)</name>
    <name type="common">Geobacter lovleyi</name>
    <dbReference type="NCBI Taxonomy" id="398767"/>
    <lineage>
        <taxon>Bacteria</taxon>
        <taxon>Pseudomonadati</taxon>
        <taxon>Thermodesulfobacteriota</taxon>
        <taxon>Desulfuromonadia</taxon>
        <taxon>Geobacterales</taxon>
        <taxon>Geobacteraceae</taxon>
        <taxon>Trichlorobacter</taxon>
    </lineage>
</organism>
<reference evidence="6 7" key="1">
    <citation type="submission" date="2008-05" db="EMBL/GenBank/DDBJ databases">
        <title>Complete sequence of chromosome of Geobacter lovleyi SZ.</title>
        <authorList>
            <consortium name="US DOE Joint Genome Institute"/>
            <person name="Lucas S."/>
            <person name="Copeland A."/>
            <person name="Lapidus A."/>
            <person name="Glavina del Rio T."/>
            <person name="Dalin E."/>
            <person name="Tice H."/>
            <person name="Bruce D."/>
            <person name="Goodwin L."/>
            <person name="Pitluck S."/>
            <person name="Chertkov O."/>
            <person name="Meincke L."/>
            <person name="Brettin T."/>
            <person name="Detter J.C."/>
            <person name="Han C."/>
            <person name="Tapia R."/>
            <person name="Kuske C.R."/>
            <person name="Schmutz J."/>
            <person name="Larimer F."/>
            <person name="Land M."/>
            <person name="Hauser L."/>
            <person name="Kyrpides N."/>
            <person name="Mikhailova N."/>
            <person name="Sung Y."/>
            <person name="Fletcher K.E."/>
            <person name="Ritalahti K.M."/>
            <person name="Loeffler F.E."/>
            <person name="Richardson P."/>
        </authorList>
    </citation>
    <scope>NUCLEOTIDE SEQUENCE [LARGE SCALE GENOMIC DNA]</scope>
    <source>
        <strain evidence="7">ATCC BAA-1151 / DSM 17278 / SZ</strain>
    </source>
</reference>
<protein>
    <submittedName>
        <fullName evidence="6">4Fe-4S ferredoxin iron-sulfur binding domain protein</fullName>
    </submittedName>
</protein>